<accession>A0AA86P5F0</accession>
<dbReference type="AlphaFoldDB" id="A0AA86P5F0"/>
<dbReference type="SUPFAM" id="SSF48371">
    <property type="entry name" value="ARM repeat"/>
    <property type="match status" value="2"/>
</dbReference>
<organism evidence="1">
    <name type="scientific">Hexamita inflata</name>
    <dbReference type="NCBI Taxonomy" id="28002"/>
    <lineage>
        <taxon>Eukaryota</taxon>
        <taxon>Metamonada</taxon>
        <taxon>Diplomonadida</taxon>
        <taxon>Hexamitidae</taxon>
        <taxon>Hexamitinae</taxon>
        <taxon>Hexamita</taxon>
    </lineage>
</organism>
<comment type="caution">
    <text evidence="1">The sequence shown here is derived from an EMBL/GenBank/DDBJ whole genome shotgun (WGS) entry which is preliminary data.</text>
</comment>
<keyword evidence="3" id="KW-1185">Reference proteome</keyword>
<dbReference type="Proteomes" id="UP001642409">
    <property type="component" value="Unassembled WGS sequence"/>
</dbReference>
<protein>
    <submittedName>
        <fullName evidence="1">Importin beta-3 subunit</fullName>
    </submittedName>
    <submittedName>
        <fullName evidence="2">Importin_beta-3 subunit</fullName>
    </submittedName>
</protein>
<dbReference type="EMBL" id="CAXDID020000116">
    <property type="protein sequence ID" value="CAL6030497.1"/>
    <property type="molecule type" value="Genomic_DNA"/>
</dbReference>
<reference evidence="2 3" key="2">
    <citation type="submission" date="2024-07" db="EMBL/GenBank/DDBJ databases">
        <authorList>
            <person name="Akdeniz Z."/>
        </authorList>
    </citation>
    <scope>NUCLEOTIDE SEQUENCE [LARGE SCALE GENOMIC DNA]</scope>
</reference>
<evidence type="ECO:0000313" key="3">
    <source>
        <dbReference type="Proteomes" id="UP001642409"/>
    </source>
</evidence>
<evidence type="ECO:0000313" key="1">
    <source>
        <dbReference type="EMBL" id="CAI9931011.1"/>
    </source>
</evidence>
<evidence type="ECO:0000313" key="2">
    <source>
        <dbReference type="EMBL" id="CAL6030497.1"/>
    </source>
</evidence>
<dbReference type="InterPro" id="IPR016024">
    <property type="entry name" value="ARM-type_fold"/>
</dbReference>
<sequence length="1093" mass="124858">MQETLHNVLLMIKSPVDKGQSLEAERVFIQMRQISPSDEFVQAIISEIINCPETSQLASVLLRKDIIKSDDESCICRLTNVQTGKQAMTQLLMHISMNPDDQLIQVISSYLHQCLVSNIIFDEALDFINQANASENAKVRRMSVYLVQLICEASVQTIQRLNFDFFGFLQKALVDLEDQVASCAISALCNIILNNRNAEQEPQIPLEIVQQVYIGIIQRISASFSTENKYSVKMMQAALRVLEYAVDDVVETIPTILEFISQIMQSQLSLELKRQAILMFSALFNSKDTKKVHRTAIQQFMSACIFPGLVPTDEEVNDFLNNNIMNDVEQLSLQEAARECLRDAGFILGKQVVFPLVLQLIEQAQAQDDFKIHLAAIQAIQCCEEMKEVLKQVDTDKLSHALLKFIQSAHPMTVSYALVATTTLAAELLPQLQKQHKLFVPALCQIINGQNEKLSTDASAALINFSSGLSYELTYKYQAQLLNAVRVCLSRSMLNQANAMTLMHSMCEIMDPEDLHVILVEIMPQIFEQFGAAMKAILEVKDFTKDQIVFIESLVQLIANASSAVPELFQRSIEQIAQNIVIIIQRSYQQEEHSLFANTLKALSFLQNDFSTQLAPFLENVYEIFISVLSGDITEHKTDLEHENEIVIKNPHLEVQQRNVLSIMSTYIEKYPQGLAQHFIEIYDVITVFEPINEDQSYSWLHCMCVLLRLAVAANQDYTQVHKTLFHEIYTQFYPEENQSDVRISLTNTKQCADAADAFFFYLKYYLQQQILNPDPNYYETENKFFQILGRIQEKLNMNTKIFIQEHAERQDDLGQEEFMSALQQLYTEYSECMEQLGFCYSQFITVFKGQVPLELLKRVNQIAVNWIEQGTDTTPACYMTLEAIGIYADIAHFVQADYVQNMFESALPWIFQALQNKDDDFALISVSFYCLFEYVNRTLDVNVASNTELLNLAAKYLESSKEDGQVDSLNAYDNICSYLTVSGQVSNQQISYWAALVEKCSFMEGDEYEITRVLDFFAKHFNQFTEIKYQVLKMMVNLFFGQFYSKIKNDAENGPFLALIKQLFQKEIEGIVQIIQNGSDFEKKNSAAFGIL</sequence>
<dbReference type="Gene3D" id="1.25.10.10">
    <property type="entry name" value="Leucine-rich Repeat Variant"/>
    <property type="match status" value="1"/>
</dbReference>
<name>A0AA86P5F0_9EUKA</name>
<proteinExistence type="predicted"/>
<gene>
    <name evidence="1" type="ORF">HINF_LOCUS18656</name>
    <name evidence="2" type="ORF">HINF_LOCUS33374</name>
</gene>
<dbReference type="InterPro" id="IPR011989">
    <property type="entry name" value="ARM-like"/>
</dbReference>
<dbReference type="EMBL" id="CATOUU010000471">
    <property type="protein sequence ID" value="CAI9931011.1"/>
    <property type="molecule type" value="Genomic_DNA"/>
</dbReference>
<reference evidence="1" key="1">
    <citation type="submission" date="2023-06" db="EMBL/GenBank/DDBJ databases">
        <authorList>
            <person name="Kurt Z."/>
        </authorList>
    </citation>
    <scope>NUCLEOTIDE SEQUENCE</scope>
</reference>